<evidence type="ECO:0000313" key="2">
    <source>
        <dbReference type="EMBL" id="KAH3789170.1"/>
    </source>
</evidence>
<gene>
    <name evidence="2" type="ORF">DPMN_167342</name>
</gene>
<sequence length="135" mass="15848">MEEKIQQSVKKQVEDKVKDLNEHIKGLEFENETFKETISSIKNDCKQSIENIKTQINENAQECDDAIKRSNHNEQYSRKNNVKIMDIQEDKQESIENLTSKVMGLLQDKRVKLQSDHIIAIHRIQVRKDKPDLCI</sequence>
<reference evidence="2" key="2">
    <citation type="submission" date="2020-11" db="EMBL/GenBank/DDBJ databases">
        <authorList>
            <person name="McCartney M.A."/>
            <person name="Auch B."/>
            <person name="Kono T."/>
            <person name="Mallez S."/>
            <person name="Becker A."/>
            <person name="Gohl D.M."/>
            <person name="Silverstein K.A.T."/>
            <person name="Koren S."/>
            <person name="Bechman K.B."/>
            <person name="Herman A."/>
            <person name="Abrahante J.E."/>
            <person name="Garbe J."/>
        </authorList>
    </citation>
    <scope>NUCLEOTIDE SEQUENCE</scope>
    <source>
        <strain evidence="2">Duluth1</strain>
        <tissue evidence="2">Whole animal</tissue>
    </source>
</reference>
<dbReference type="EMBL" id="JAIWYP010000008">
    <property type="protein sequence ID" value="KAH3789170.1"/>
    <property type="molecule type" value="Genomic_DNA"/>
</dbReference>
<protein>
    <submittedName>
        <fullName evidence="2">Uncharacterized protein</fullName>
    </submittedName>
</protein>
<dbReference type="AlphaFoldDB" id="A0A9D4IW99"/>
<evidence type="ECO:0000313" key="3">
    <source>
        <dbReference type="Proteomes" id="UP000828390"/>
    </source>
</evidence>
<organism evidence="2 3">
    <name type="scientific">Dreissena polymorpha</name>
    <name type="common">Zebra mussel</name>
    <name type="synonym">Mytilus polymorpha</name>
    <dbReference type="NCBI Taxonomy" id="45954"/>
    <lineage>
        <taxon>Eukaryota</taxon>
        <taxon>Metazoa</taxon>
        <taxon>Spiralia</taxon>
        <taxon>Lophotrochozoa</taxon>
        <taxon>Mollusca</taxon>
        <taxon>Bivalvia</taxon>
        <taxon>Autobranchia</taxon>
        <taxon>Heteroconchia</taxon>
        <taxon>Euheterodonta</taxon>
        <taxon>Imparidentia</taxon>
        <taxon>Neoheterodontei</taxon>
        <taxon>Myida</taxon>
        <taxon>Dreissenoidea</taxon>
        <taxon>Dreissenidae</taxon>
        <taxon>Dreissena</taxon>
    </lineage>
</organism>
<proteinExistence type="predicted"/>
<keyword evidence="3" id="KW-1185">Reference proteome</keyword>
<keyword evidence="1" id="KW-0175">Coiled coil</keyword>
<reference evidence="2" key="1">
    <citation type="journal article" date="2019" name="bioRxiv">
        <title>The Genome of the Zebra Mussel, Dreissena polymorpha: A Resource for Invasive Species Research.</title>
        <authorList>
            <person name="McCartney M.A."/>
            <person name="Auch B."/>
            <person name="Kono T."/>
            <person name="Mallez S."/>
            <person name="Zhang Y."/>
            <person name="Obille A."/>
            <person name="Becker A."/>
            <person name="Abrahante J.E."/>
            <person name="Garbe J."/>
            <person name="Badalamenti J.P."/>
            <person name="Herman A."/>
            <person name="Mangelson H."/>
            <person name="Liachko I."/>
            <person name="Sullivan S."/>
            <person name="Sone E.D."/>
            <person name="Koren S."/>
            <person name="Silverstein K.A.T."/>
            <person name="Beckman K.B."/>
            <person name="Gohl D.M."/>
        </authorList>
    </citation>
    <scope>NUCLEOTIDE SEQUENCE</scope>
    <source>
        <strain evidence="2">Duluth1</strain>
        <tissue evidence="2">Whole animal</tissue>
    </source>
</reference>
<name>A0A9D4IW99_DREPO</name>
<comment type="caution">
    <text evidence="2">The sequence shown here is derived from an EMBL/GenBank/DDBJ whole genome shotgun (WGS) entry which is preliminary data.</text>
</comment>
<dbReference type="Proteomes" id="UP000828390">
    <property type="component" value="Unassembled WGS sequence"/>
</dbReference>
<accession>A0A9D4IW99</accession>
<evidence type="ECO:0000256" key="1">
    <source>
        <dbReference type="SAM" id="Coils"/>
    </source>
</evidence>
<feature type="coiled-coil region" evidence="1">
    <location>
        <begin position="10"/>
        <end position="69"/>
    </location>
</feature>